<dbReference type="InterPro" id="IPR049730">
    <property type="entry name" value="SNF2/RAD54-like_C"/>
</dbReference>
<keyword evidence="8" id="KW-0862">Zinc</keyword>
<feature type="region of interest" description="Disordered" evidence="17">
    <location>
        <begin position="679"/>
        <end position="729"/>
    </location>
</feature>
<dbReference type="InterPro" id="IPR014001">
    <property type="entry name" value="Helicase_ATP-bd"/>
</dbReference>
<dbReference type="Pfam" id="PF00176">
    <property type="entry name" value="SNF2-rel_dom"/>
    <property type="match status" value="1"/>
</dbReference>
<dbReference type="InterPro" id="IPR018957">
    <property type="entry name" value="Znf_C3HC4_RING-type"/>
</dbReference>
<feature type="compositionally biased region" description="Acidic residues" evidence="17">
    <location>
        <begin position="680"/>
        <end position="695"/>
    </location>
</feature>
<evidence type="ECO:0000256" key="1">
    <source>
        <dbReference type="ARBA" id="ARBA00004123"/>
    </source>
</evidence>
<evidence type="ECO:0000256" key="10">
    <source>
        <dbReference type="ARBA" id="ARBA00022853"/>
    </source>
</evidence>
<evidence type="ECO:0000313" key="21">
    <source>
        <dbReference type="EMBL" id="KHG20556.1"/>
    </source>
</evidence>
<evidence type="ECO:0000256" key="13">
    <source>
        <dbReference type="ARBA" id="ARBA00023158"/>
    </source>
</evidence>
<evidence type="ECO:0000256" key="6">
    <source>
        <dbReference type="ARBA" id="ARBA00022801"/>
    </source>
</evidence>
<keyword evidence="22" id="KW-1185">Reference proteome</keyword>
<dbReference type="FunFam" id="3.40.50.10810:FF:000071">
    <property type="entry name" value="SNF2 domain-containing protein / helicase domain-containing protein / zinc finger protein-like protein"/>
    <property type="match status" value="1"/>
</dbReference>
<protein>
    <recommendedName>
        <fullName evidence="23">Helicase-like transcription factor CHR28</fullName>
    </recommendedName>
</protein>
<evidence type="ECO:0000256" key="12">
    <source>
        <dbReference type="ARBA" id="ARBA00023125"/>
    </source>
</evidence>
<dbReference type="GO" id="GO:0005634">
    <property type="term" value="C:nucleus"/>
    <property type="evidence" value="ECO:0007669"/>
    <property type="project" value="UniProtKB-SubCell"/>
</dbReference>
<keyword evidence="15" id="KW-0539">Nucleus</keyword>
<dbReference type="SMART" id="SM00490">
    <property type="entry name" value="HELICc"/>
    <property type="match status" value="1"/>
</dbReference>
<evidence type="ECO:0000256" key="15">
    <source>
        <dbReference type="ARBA" id="ARBA00023242"/>
    </source>
</evidence>
<dbReference type="PANTHER" id="PTHR45626:SF16">
    <property type="entry name" value="ATP-DEPENDENT HELICASE ULS1"/>
    <property type="match status" value="1"/>
</dbReference>
<keyword evidence="5 16" id="KW-0863">Zinc-finger</keyword>
<evidence type="ECO:0008006" key="23">
    <source>
        <dbReference type="Google" id="ProtNLM"/>
    </source>
</evidence>
<keyword evidence="12" id="KW-0238">DNA-binding</keyword>
<keyword evidence="10" id="KW-0156">Chromatin regulator</keyword>
<feature type="domain" description="Helicase C-terminal" evidence="20">
    <location>
        <begin position="1210"/>
        <end position="1379"/>
    </location>
</feature>
<dbReference type="PROSITE" id="PS00518">
    <property type="entry name" value="ZF_RING_1"/>
    <property type="match status" value="1"/>
</dbReference>
<keyword evidence="6" id="KW-0378">Hydrolase</keyword>
<evidence type="ECO:0000256" key="14">
    <source>
        <dbReference type="ARBA" id="ARBA00023163"/>
    </source>
</evidence>
<feature type="domain" description="RING-type" evidence="18">
    <location>
        <begin position="1066"/>
        <end position="1105"/>
    </location>
</feature>
<reference evidence="22" key="1">
    <citation type="submission" date="2014-09" db="EMBL/GenBank/DDBJ databases">
        <authorList>
            <person name="Mudge J."/>
            <person name="Ramaraj T."/>
            <person name="Lindquist I.E."/>
            <person name="Bharti A.K."/>
            <person name="Sundararajan A."/>
            <person name="Cameron C.T."/>
            <person name="Woodward J.E."/>
            <person name="May G.D."/>
            <person name="Brubaker C."/>
            <person name="Broadhvest J."/>
            <person name="Wilkins T.A."/>
        </authorList>
    </citation>
    <scope>NUCLEOTIDE SEQUENCE</scope>
    <source>
        <strain evidence="22">cv. AKA8401</strain>
    </source>
</reference>
<dbReference type="CDD" id="cd18793">
    <property type="entry name" value="SF2_C_SNF"/>
    <property type="match status" value="1"/>
</dbReference>
<dbReference type="Gene3D" id="3.40.50.10810">
    <property type="entry name" value="Tandem AAA-ATPase domain"/>
    <property type="match status" value="3"/>
</dbReference>
<gene>
    <name evidence="21" type="ORF">F383_04427</name>
</gene>
<dbReference type="InterPro" id="IPR001650">
    <property type="entry name" value="Helicase_C-like"/>
</dbReference>
<proteinExistence type="inferred from homology"/>
<keyword evidence="7" id="KW-0347">Helicase</keyword>
<evidence type="ECO:0000256" key="4">
    <source>
        <dbReference type="ARBA" id="ARBA00022741"/>
    </source>
</evidence>
<dbReference type="SUPFAM" id="SSF57850">
    <property type="entry name" value="RING/U-box"/>
    <property type="match status" value="1"/>
</dbReference>
<evidence type="ECO:0000259" key="18">
    <source>
        <dbReference type="PROSITE" id="PS50089"/>
    </source>
</evidence>
<feature type="region of interest" description="Disordered" evidence="17">
    <location>
        <begin position="792"/>
        <end position="837"/>
    </location>
</feature>
<dbReference type="CDD" id="cd18008">
    <property type="entry name" value="DEXDc_SHPRH-like"/>
    <property type="match status" value="1"/>
</dbReference>
<dbReference type="InterPro" id="IPR017907">
    <property type="entry name" value="Znf_RING_CS"/>
</dbReference>
<evidence type="ECO:0000259" key="19">
    <source>
        <dbReference type="PROSITE" id="PS51192"/>
    </source>
</evidence>
<evidence type="ECO:0000256" key="16">
    <source>
        <dbReference type="PROSITE-ProRule" id="PRU00175"/>
    </source>
</evidence>
<evidence type="ECO:0000256" key="9">
    <source>
        <dbReference type="ARBA" id="ARBA00022840"/>
    </source>
</evidence>
<organism evidence="21 22">
    <name type="scientific">Gossypium arboreum</name>
    <name type="common">Tree cotton</name>
    <name type="synonym">Gossypium nanking</name>
    <dbReference type="NCBI Taxonomy" id="29729"/>
    <lineage>
        <taxon>Eukaryota</taxon>
        <taxon>Viridiplantae</taxon>
        <taxon>Streptophyta</taxon>
        <taxon>Embryophyta</taxon>
        <taxon>Tracheophyta</taxon>
        <taxon>Spermatophyta</taxon>
        <taxon>Magnoliopsida</taxon>
        <taxon>eudicotyledons</taxon>
        <taxon>Gunneridae</taxon>
        <taxon>Pentapetalae</taxon>
        <taxon>rosids</taxon>
        <taxon>malvids</taxon>
        <taxon>Malvales</taxon>
        <taxon>Malvaceae</taxon>
        <taxon>Malvoideae</taxon>
        <taxon>Gossypium</taxon>
    </lineage>
</organism>
<sequence length="1445" mass="159218">MMTGEDNYNGSSGFLPTGYPSADFEFDGLSIDLDDFNRILEETPGSLQSNPEDPSFRNISQGKSAPETNQFQSELLLSEFAFGDLLKYPSEASDARAGSLGGLFDYHRELEPPAHDSLVQTSSASFRDFFSTGKGTSYTERGQMSVPQIPSCSTASSFAEIDHNLVLDHGDNLNFDLVDNRNGTESKSIAEEFDNKNALHDLSVENMNFVFDNCGAVLTNTLETPEAPENEVAMRMEFSSVDATLTSHNVTSNESSFCHGSDIVSDVSDPCSVLPNCMNGDVGYFAHSSMHCWYNSSNFMFKENKEGEVIEFPTESACSSSRMIFHDQGRTNNVSVPQLSLTDFSDVKQQHFDVKGNGHILSACGKLSYTANDRLFDDNGLVQPFNRIAFCAKNEYDKFVTPGNIFCHSTEGFDRAGWSKSINRVDSLEEPKQFLNDVPPISKKVLVVNGKDAHHSHQGINLTVSSQTSLGGMHLEQYLPSSHPITSSMALFGCFEDEKRSTLIPSKSIGLSKVSPESIHSTSSDCRSHVDDDPDICILEDISQPARSNQSMVLVKKTPSLPNVTFSNPHHNSGMGGIRIKGNDERLIFRVALQGLSQPKSEASPPDGVLTVPLLRHQRIALSWMTQKEKAGSHCWGGILADDQGLGKTVSTIALILNERPPSSRASSQDMTKVGMEMLNLDDDDDDDDKDDVGDEEGRKQESDSSQVMSNGASNKSSSPSGQAKGRPAAGTLIVCPTSVLRQWAEELHNKVTSKANLSVLVYHGSNRTKDPFELAKYDVVITTYSIVSMEVPKQPPACGDDDEKGKWESENASSNDFPQSRKRKCPSSSNKKGVKHKKGADELLLDSVSRPLAKVGWFRIVLDEAQSIKNHRTQVARACWGLRAKRRWCLSGTPIQNAIDDLYSYFRFLRYDPYAVYKSFCSAIKIPISKNPAKGYPKLQAILQTIMLRRTKATLLDGKPIINLPPKVIELKKVEFTEEERDFYSRLESDSRAQFKEYAAAGTVKQNYVNILLMLLRLRQACDHPLLVRGFDSNSSQRLSIETAKKLPQERLTFLLSCLSSLSLCGICNDPPEDAVVAVCGHVFCNQCISEHLTGDDYQCPTANCKVRLGASSVFSNATLNSSLTELPSRESSLNSSGSKVAEVIGPYSEDSLYGSSKIKAALDVLKSLAKPQDDRLKISGCPEGSSGLQSGDSPNGFHDEKIPVTGESLNGSSNVLGEKAIVFSQWTRMLDLFEACLKSSSIQYRRLDGTMSVASRDKAVKDFNTLPEVLMASYFVLCYFVFCHEVSVMIMSLKAASLGLNMVAACHVLLLDLWWNPTTEDQAIDRAHRIGQTRPVTVLRLTVKDTVEDRILALQLPRKLGLSDSVTGLTRNIEAHGQVFIRRNPGLNMIHPVDHLYLHKKREMVASAFGEDETGVCQSRLTVEDLEYLDDTRAQGPSKINPL</sequence>
<feature type="compositionally biased region" description="Polar residues" evidence="17">
    <location>
        <begin position="45"/>
        <end position="68"/>
    </location>
</feature>
<dbReference type="Pfam" id="PF00097">
    <property type="entry name" value="zf-C3HC4"/>
    <property type="match status" value="1"/>
</dbReference>
<dbReference type="GO" id="GO:0006281">
    <property type="term" value="P:DNA repair"/>
    <property type="evidence" value="ECO:0007669"/>
    <property type="project" value="TreeGrafter"/>
</dbReference>
<dbReference type="InterPro" id="IPR001841">
    <property type="entry name" value="Znf_RING"/>
</dbReference>
<dbReference type="Pfam" id="PF00271">
    <property type="entry name" value="Helicase_C"/>
    <property type="match status" value="1"/>
</dbReference>
<evidence type="ECO:0000256" key="5">
    <source>
        <dbReference type="ARBA" id="ARBA00022771"/>
    </source>
</evidence>
<dbReference type="GO" id="GO:0004386">
    <property type="term" value="F:helicase activity"/>
    <property type="evidence" value="ECO:0007669"/>
    <property type="project" value="UniProtKB-KW"/>
</dbReference>
<keyword evidence="11" id="KW-0805">Transcription regulation</keyword>
<comment type="subcellular location">
    <subcellularLocation>
        <location evidence="1">Nucleus</location>
    </subcellularLocation>
</comment>
<dbReference type="Gene3D" id="3.30.40.10">
    <property type="entry name" value="Zinc/RING finger domain, C3HC4 (zinc finger)"/>
    <property type="match status" value="1"/>
</dbReference>
<name>A0A0B0PB89_GOSAR</name>
<dbReference type="SUPFAM" id="SSF52540">
    <property type="entry name" value="P-loop containing nucleoside triphosphate hydrolases"/>
    <property type="match status" value="2"/>
</dbReference>
<comment type="similarity">
    <text evidence="2">Belongs to the SNF2/RAD54 helicase family. RAD16 subfamily.</text>
</comment>
<dbReference type="EMBL" id="KN416051">
    <property type="protein sequence ID" value="KHG20556.1"/>
    <property type="molecule type" value="Genomic_DNA"/>
</dbReference>
<dbReference type="PROSITE" id="PS51194">
    <property type="entry name" value="HELICASE_CTER"/>
    <property type="match status" value="1"/>
</dbReference>
<feature type="region of interest" description="Disordered" evidence="17">
    <location>
        <begin position="43"/>
        <end position="68"/>
    </location>
</feature>
<dbReference type="InterPro" id="IPR013083">
    <property type="entry name" value="Znf_RING/FYVE/PHD"/>
</dbReference>
<dbReference type="GO" id="GO:0008094">
    <property type="term" value="F:ATP-dependent activity, acting on DNA"/>
    <property type="evidence" value="ECO:0007669"/>
    <property type="project" value="TreeGrafter"/>
</dbReference>
<evidence type="ECO:0000256" key="3">
    <source>
        <dbReference type="ARBA" id="ARBA00022723"/>
    </source>
</evidence>
<dbReference type="FunFam" id="3.40.50.10810:FF:000068">
    <property type="entry name" value="SNF2 domain-containing protein / helicase domain-containing protein / zinc finger protein-like protein"/>
    <property type="match status" value="1"/>
</dbReference>
<feature type="domain" description="Helicase ATP-binding" evidence="19">
    <location>
        <begin position="731"/>
        <end position="913"/>
    </location>
</feature>
<evidence type="ECO:0000313" key="22">
    <source>
        <dbReference type="Proteomes" id="UP000032142"/>
    </source>
</evidence>
<feature type="region of interest" description="Disordered" evidence="17">
    <location>
        <begin position="1181"/>
        <end position="1202"/>
    </location>
</feature>
<dbReference type="GO" id="GO:0003677">
    <property type="term" value="F:DNA binding"/>
    <property type="evidence" value="ECO:0007669"/>
    <property type="project" value="UniProtKB-KW"/>
</dbReference>
<feature type="compositionally biased region" description="Low complexity" evidence="17">
    <location>
        <begin position="710"/>
        <end position="725"/>
    </location>
</feature>
<dbReference type="GO" id="GO:0080188">
    <property type="term" value="P:gene silencing by siRNA-directed DNA methylation"/>
    <property type="evidence" value="ECO:0007669"/>
    <property type="project" value="UniProtKB-ARBA"/>
</dbReference>
<dbReference type="SMART" id="SM00184">
    <property type="entry name" value="RING"/>
    <property type="match status" value="1"/>
</dbReference>
<keyword evidence="4" id="KW-0547">Nucleotide-binding</keyword>
<dbReference type="Gene3D" id="3.40.50.300">
    <property type="entry name" value="P-loop containing nucleotide triphosphate hydrolases"/>
    <property type="match status" value="1"/>
</dbReference>
<evidence type="ECO:0000256" key="2">
    <source>
        <dbReference type="ARBA" id="ARBA00008438"/>
    </source>
</evidence>
<dbReference type="InterPro" id="IPR000330">
    <property type="entry name" value="SNF2_N"/>
</dbReference>
<dbReference type="GO" id="GO:0016787">
    <property type="term" value="F:hydrolase activity"/>
    <property type="evidence" value="ECO:0007669"/>
    <property type="project" value="UniProtKB-KW"/>
</dbReference>
<keyword evidence="3" id="KW-0479">Metal-binding</keyword>
<dbReference type="InterPro" id="IPR050628">
    <property type="entry name" value="SNF2_RAD54_helicase_TF"/>
</dbReference>
<evidence type="ECO:0000259" key="20">
    <source>
        <dbReference type="PROSITE" id="PS51194"/>
    </source>
</evidence>
<dbReference type="GO" id="GO:0005524">
    <property type="term" value="F:ATP binding"/>
    <property type="evidence" value="ECO:0007669"/>
    <property type="project" value="UniProtKB-KW"/>
</dbReference>
<evidence type="ECO:0000256" key="8">
    <source>
        <dbReference type="ARBA" id="ARBA00022833"/>
    </source>
</evidence>
<dbReference type="SMART" id="SM00487">
    <property type="entry name" value="DEXDc"/>
    <property type="match status" value="1"/>
</dbReference>
<dbReference type="Proteomes" id="UP000032142">
    <property type="component" value="Unassembled WGS sequence"/>
</dbReference>
<keyword evidence="9" id="KW-0067">ATP-binding</keyword>
<keyword evidence="14" id="KW-0804">Transcription</keyword>
<dbReference type="GO" id="GO:0008270">
    <property type="term" value="F:zinc ion binding"/>
    <property type="evidence" value="ECO:0007669"/>
    <property type="project" value="UniProtKB-KW"/>
</dbReference>
<dbReference type="InterPro" id="IPR027417">
    <property type="entry name" value="P-loop_NTPase"/>
</dbReference>
<dbReference type="PROSITE" id="PS51192">
    <property type="entry name" value="HELICASE_ATP_BIND_1"/>
    <property type="match status" value="1"/>
</dbReference>
<keyword evidence="13" id="KW-0943">RNA-mediated gene silencing</keyword>
<accession>A0A0B0PB89</accession>
<dbReference type="InterPro" id="IPR038718">
    <property type="entry name" value="SNF2-like_sf"/>
</dbReference>
<evidence type="ECO:0000256" key="7">
    <source>
        <dbReference type="ARBA" id="ARBA00022806"/>
    </source>
</evidence>
<evidence type="ECO:0000256" key="11">
    <source>
        <dbReference type="ARBA" id="ARBA00023015"/>
    </source>
</evidence>
<dbReference type="PANTHER" id="PTHR45626">
    <property type="entry name" value="TRANSCRIPTION TERMINATION FACTOR 2-RELATED"/>
    <property type="match status" value="1"/>
</dbReference>
<evidence type="ECO:0000256" key="17">
    <source>
        <dbReference type="SAM" id="MobiDB-lite"/>
    </source>
</evidence>
<dbReference type="PROSITE" id="PS50089">
    <property type="entry name" value="ZF_RING_2"/>
    <property type="match status" value="1"/>
</dbReference>